<dbReference type="Proteomes" id="UP000027170">
    <property type="component" value="Unassembled WGS sequence"/>
</dbReference>
<dbReference type="Gene3D" id="1.10.1510.10">
    <property type="entry name" value="Uncharacterised protein YqeY/AIM41 PF09424, N-terminal domain"/>
    <property type="match status" value="1"/>
</dbReference>
<sequence>MTGKNTNRNKPEYQQQRLIISSLNNYSLRVSIMNLKQQLQEDMKTAMRNHDSAALSTIRMAMAAIKQIEVDERIEVDDNRFTAIISKMVKQRKESVRMFTEGGRNDLAEKEQTEINLLQQYLPKMLDTAEIEAAIKEAIASVGATQPSDMGKVMGVLKKTLAGKADMSEVSKKIKQLLG</sequence>
<dbReference type="Gene3D" id="1.10.10.410">
    <property type="match status" value="1"/>
</dbReference>
<comment type="caution">
    <text evidence="1">The sequence shown here is derived from an EMBL/GenBank/DDBJ whole genome shotgun (WGS) entry which is preliminary data.</text>
</comment>
<dbReference type="InterPro" id="IPR042184">
    <property type="entry name" value="YqeY/Aim41_N"/>
</dbReference>
<dbReference type="InterPro" id="IPR023168">
    <property type="entry name" value="GatB_Yqey_C_2"/>
</dbReference>
<keyword evidence="2" id="KW-1185">Reference proteome</keyword>
<dbReference type="AlphaFoldDB" id="A0A836MTG6"/>
<dbReference type="Pfam" id="PF09424">
    <property type="entry name" value="YqeY"/>
    <property type="match status" value="1"/>
</dbReference>
<dbReference type="SUPFAM" id="SSF89095">
    <property type="entry name" value="GatB/YqeY motif"/>
    <property type="match status" value="1"/>
</dbReference>
<dbReference type="EMBL" id="JFZV01000001">
    <property type="protein sequence ID" value="KDN15887.1"/>
    <property type="molecule type" value="Genomic_DNA"/>
</dbReference>
<organism evidence="1 2">
    <name type="scientific">Snodgrassella communis</name>
    <dbReference type="NCBI Taxonomy" id="2946699"/>
    <lineage>
        <taxon>Bacteria</taxon>
        <taxon>Pseudomonadati</taxon>
        <taxon>Pseudomonadota</taxon>
        <taxon>Betaproteobacteria</taxon>
        <taxon>Neisseriales</taxon>
        <taxon>Neisseriaceae</taxon>
        <taxon>Snodgrassella</taxon>
    </lineage>
</organism>
<dbReference type="GO" id="GO:0016884">
    <property type="term" value="F:carbon-nitrogen ligase activity, with glutamine as amido-N-donor"/>
    <property type="evidence" value="ECO:0007669"/>
    <property type="project" value="InterPro"/>
</dbReference>
<dbReference type="InterPro" id="IPR019004">
    <property type="entry name" value="YqeY/Aim41"/>
</dbReference>
<evidence type="ECO:0000313" key="1">
    <source>
        <dbReference type="EMBL" id="KDN15887.1"/>
    </source>
</evidence>
<reference evidence="1 2" key="1">
    <citation type="submission" date="2014-03" db="EMBL/GenBank/DDBJ databases">
        <title>The genomes of two eusocial bee gut symbionts.</title>
        <authorList>
            <person name="Kwong W.K."/>
            <person name="Engel P."/>
            <person name="Koch H."/>
            <person name="Moran N.A."/>
        </authorList>
    </citation>
    <scope>NUCLEOTIDE SEQUENCE [LARGE SCALE GENOMIC DNA]</scope>
    <source>
        <strain evidence="2">wkB29</strain>
    </source>
</reference>
<gene>
    <name evidence="1" type="ORF">SALWKB29_0306</name>
</gene>
<proteinExistence type="predicted"/>
<evidence type="ECO:0000313" key="2">
    <source>
        <dbReference type="Proteomes" id="UP000027170"/>
    </source>
</evidence>
<protein>
    <submittedName>
        <fullName evidence="1">Transamidase GatB domain protein</fullName>
    </submittedName>
</protein>
<dbReference type="PANTHER" id="PTHR28055">
    <property type="entry name" value="ALTERED INHERITANCE OF MITOCHONDRIA PROTEIN 41, MITOCHONDRIAL"/>
    <property type="match status" value="1"/>
</dbReference>
<name>A0A836MTG6_9NEIS</name>
<dbReference type="InterPro" id="IPR003789">
    <property type="entry name" value="Asn/Gln_tRNA_amidoTrase-B-like"/>
</dbReference>
<dbReference type="PANTHER" id="PTHR28055:SF1">
    <property type="entry name" value="ALTERED INHERITANCE OF MITOCHONDRIA PROTEIN 41, MITOCHONDRIAL"/>
    <property type="match status" value="1"/>
</dbReference>
<accession>A0A836MTG6</accession>